<dbReference type="RefSeq" id="WP_004620277.1">
    <property type="nucleotide sequence ID" value="NZ_APMP01000015.1"/>
</dbReference>
<organism evidence="2 3">
    <name type="scientific">Caulobacter vibrioides OR37</name>
    <dbReference type="NCBI Taxonomy" id="1292034"/>
    <lineage>
        <taxon>Bacteria</taxon>
        <taxon>Pseudomonadati</taxon>
        <taxon>Pseudomonadota</taxon>
        <taxon>Alphaproteobacteria</taxon>
        <taxon>Caulobacterales</taxon>
        <taxon>Caulobacteraceae</taxon>
        <taxon>Caulobacter</taxon>
    </lineage>
</organism>
<accession>R0EHS4</accession>
<keyword evidence="1" id="KW-0472">Membrane</keyword>
<evidence type="ECO:0000313" key="2">
    <source>
        <dbReference type="EMBL" id="ENZ81579.1"/>
    </source>
</evidence>
<dbReference type="OrthoDB" id="3361156at2"/>
<feature type="transmembrane region" description="Helical" evidence="1">
    <location>
        <begin position="16"/>
        <end position="36"/>
    </location>
</feature>
<keyword evidence="1" id="KW-1133">Transmembrane helix</keyword>
<reference evidence="2 3" key="1">
    <citation type="journal article" date="2013" name="Genome Announc.">
        <title>Draft Genome Sequence for Caulobacter sp. Strain OR37, a Bacterium Tolerant to Heavy Metals.</title>
        <authorList>
            <person name="Utturkar S.M."/>
            <person name="Bollmann A."/>
            <person name="Brzoska R.M."/>
            <person name="Klingeman D.M."/>
            <person name="Epstein S.E."/>
            <person name="Palumbo A.V."/>
            <person name="Brown S.D."/>
        </authorList>
    </citation>
    <scope>NUCLEOTIDE SEQUENCE [LARGE SCALE GENOMIC DNA]</scope>
    <source>
        <strain evidence="2 3">OR37</strain>
    </source>
</reference>
<gene>
    <name evidence="2" type="ORF">OR37_02517</name>
</gene>
<evidence type="ECO:0000256" key="1">
    <source>
        <dbReference type="SAM" id="Phobius"/>
    </source>
</evidence>
<dbReference type="STRING" id="1292034.OR37_02517"/>
<keyword evidence="1" id="KW-0812">Transmembrane</keyword>
<dbReference type="EMBL" id="APMP01000015">
    <property type="protein sequence ID" value="ENZ81579.1"/>
    <property type="molecule type" value="Genomic_DNA"/>
</dbReference>
<dbReference type="Proteomes" id="UP000013063">
    <property type="component" value="Unassembled WGS sequence"/>
</dbReference>
<sequence length="182" mass="20359" precursor="true">MRNLDAAIRAVQPGDWATWLTFFVAVVALVFSVLAWRTSAKAQRLAERQEARRTPKLEVRLLESFHRDLGEEGKLFAFKVQIANPTDTGNSVSLLELAIRYRRDLPMSLRLPAIAYRDFGEGHGLSTPFRIDAHQVESGWCYFLAAPKLLAGSVTDGYEVIASDTHQQATGVEVLVMSERRA</sequence>
<proteinExistence type="predicted"/>
<protein>
    <submittedName>
        <fullName evidence="2">Uncharacterized protein</fullName>
    </submittedName>
</protein>
<name>R0EHS4_CAUVI</name>
<evidence type="ECO:0000313" key="3">
    <source>
        <dbReference type="Proteomes" id="UP000013063"/>
    </source>
</evidence>
<keyword evidence="3" id="KW-1185">Reference proteome</keyword>
<dbReference type="PATRIC" id="fig|1292034.3.peg.2500"/>
<comment type="caution">
    <text evidence="2">The sequence shown here is derived from an EMBL/GenBank/DDBJ whole genome shotgun (WGS) entry which is preliminary data.</text>
</comment>
<dbReference type="AlphaFoldDB" id="R0EHS4"/>